<feature type="region of interest" description="Disordered" evidence="1">
    <location>
        <begin position="118"/>
        <end position="153"/>
    </location>
</feature>
<dbReference type="AlphaFoldDB" id="A0A7J7HHS6"/>
<keyword evidence="3" id="KW-1185">Reference proteome</keyword>
<evidence type="ECO:0000256" key="1">
    <source>
        <dbReference type="SAM" id="MobiDB-lite"/>
    </source>
</evidence>
<sequence length="265" mass="28670">MGKLSAAGDCLDLHPGEQFCTPFHFIAMAMGDDVMMGGAGCSFFLDSVESKQGGDALSPEDVAWADSCLIKDSEISDGNWDSLKAALLNCLDITTSQHDSLGFSAAGSDGFTGGTDFESLPSIEEAQTPPNLGRTVDNDDDNDDDDDVLHNEVEENSDDYIVLNKVDKLKSRTKLGNPFLPNYSEVVKEIENTDLGLDLGFPVFERESLGADIFRVWDLDIPDEEDGELVKQLKKALVESSVRSMPSLDDLIAGISDLSLNQYSG</sequence>
<feature type="compositionally biased region" description="Acidic residues" evidence="1">
    <location>
        <begin position="138"/>
        <end position="147"/>
    </location>
</feature>
<protein>
    <submittedName>
        <fullName evidence="2">Uncharacterized protein</fullName>
    </submittedName>
</protein>
<gene>
    <name evidence="2" type="ORF">HYC85_009410</name>
</gene>
<accession>A0A7J7HHS6</accession>
<reference evidence="2 3" key="2">
    <citation type="submission" date="2020-07" db="EMBL/GenBank/DDBJ databases">
        <title>Genome assembly of wild tea tree DASZ reveals pedigree and selection history of tea varieties.</title>
        <authorList>
            <person name="Zhang W."/>
        </authorList>
    </citation>
    <scope>NUCLEOTIDE SEQUENCE [LARGE SCALE GENOMIC DNA]</scope>
    <source>
        <strain evidence="3">cv. G240</strain>
        <tissue evidence="2">Leaf</tissue>
    </source>
</reference>
<organism evidence="2 3">
    <name type="scientific">Camellia sinensis</name>
    <name type="common">Tea plant</name>
    <name type="synonym">Thea sinensis</name>
    <dbReference type="NCBI Taxonomy" id="4442"/>
    <lineage>
        <taxon>Eukaryota</taxon>
        <taxon>Viridiplantae</taxon>
        <taxon>Streptophyta</taxon>
        <taxon>Embryophyta</taxon>
        <taxon>Tracheophyta</taxon>
        <taxon>Spermatophyta</taxon>
        <taxon>Magnoliopsida</taxon>
        <taxon>eudicotyledons</taxon>
        <taxon>Gunneridae</taxon>
        <taxon>Pentapetalae</taxon>
        <taxon>asterids</taxon>
        <taxon>Ericales</taxon>
        <taxon>Theaceae</taxon>
        <taxon>Camellia</taxon>
    </lineage>
</organism>
<name>A0A7J7HHS6_CAMSI</name>
<dbReference type="Proteomes" id="UP000593564">
    <property type="component" value="Unassembled WGS sequence"/>
</dbReference>
<proteinExistence type="predicted"/>
<dbReference type="PANTHER" id="PTHR36388">
    <property type="entry name" value="OS02G0469000 PROTEIN"/>
    <property type="match status" value="1"/>
</dbReference>
<dbReference type="PANTHER" id="PTHR36388:SF1">
    <property type="entry name" value="OS02G0469000 PROTEIN"/>
    <property type="match status" value="1"/>
</dbReference>
<reference evidence="3" key="1">
    <citation type="journal article" date="2020" name="Nat. Commun.">
        <title>Genome assembly of wild tea tree DASZ reveals pedigree and selection history of tea varieties.</title>
        <authorList>
            <person name="Zhang W."/>
            <person name="Zhang Y."/>
            <person name="Qiu H."/>
            <person name="Guo Y."/>
            <person name="Wan H."/>
            <person name="Zhang X."/>
            <person name="Scossa F."/>
            <person name="Alseekh S."/>
            <person name="Zhang Q."/>
            <person name="Wang P."/>
            <person name="Xu L."/>
            <person name="Schmidt M.H."/>
            <person name="Jia X."/>
            <person name="Li D."/>
            <person name="Zhu A."/>
            <person name="Guo F."/>
            <person name="Chen W."/>
            <person name="Ni D."/>
            <person name="Usadel B."/>
            <person name="Fernie A.R."/>
            <person name="Wen W."/>
        </authorList>
    </citation>
    <scope>NUCLEOTIDE SEQUENCE [LARGE SCALE GENOMIC DNA]</scope>
    <source>
        <strain evidence="3">cv. G240</strain>
    </source>
</reference>
<dbReference type="EMBL" id="JACBKZ010000004">
    <property type="protein sequence ID" value="KAF5951466.1"/>
    <property type="molecule type" value="Genomic_DNA"/>
</dbReference>
<evidence type="ECO:0000313" key="2">
    <source>
        <dbReference type="EMBL" id="KAF5951466.1"/>
    </source>
</evidence>
<comment type="caution">
    <text evidence="2">The sequence shown here is derived from an EMBL/GenBank/DDBJ whole genome shotgun (WGS) entry which is preliminary data.</text>
</comment>
<evidence type="ECO:0000313" key="3">
    <source>
        <dbReference type="Proteomes" id="UP000593564"/>
    </source>
</evidence>